<keyword evidence="5" id="KW-1185">Reference proteome</keyword>
<feature type="region of interest" description="Disordered" evidence="1">
    <location>
        <begin position="360"/>
        <end position="392"/>
    </location>
</feature>
<feature type="transmembrane region" description="Helical" evidence="2">
    <location>
        <begin position="6"/>
        <end position="24"/>
    </location>
</feature>
<evidence type="ECO:0000259" key="3">
    <source>
        <dbReference type="Pfam" id="PF00535"/>
    </source>
</evidence>
<dbReference type="SUPFAM" id="SSF53448">
    <property type="entry name" value="Nucleotide-diphospho-sugar transferases"/>
    <property type="match status" value="1"/>
</dbReference>
<gene>
    <name evidence="4" type="ORF">SAMN05421543_101289</name>
</gene>
<name>A0A1I7FJF3_9BACL</name>
<dbReference type="GO" id="GO:0016740">
    <property type="term" value="F:transferase activity"/>
    <property type="evidence" value="ECO:0007669"/>
    <property type="project" value="UniProtKB-KW"/>
</dbReference>
<proteinExistence type="predicted"/>
<dbReference type="InterPro" id="IPR001173">
    <property type="entry name" value="Glyco_trans_2-like"/>
</dbReference>
<evidence type="ECO:0000256" key="1">
    <source>
        <dbReference type="SAM" id="MobiDB-lite"/>
    </source>
</evidence>
<dbReference type="PANTHER" id="PTHR43646:SF3">
    <property type="entry name" value="SLR1566 PROTEIN"/>
    <property type="match status" value="1"/>
</dbReference>
<dbReference type="RefSeq" id="WP_074948828.1">
    <property type="nucleotide sequence ID" value="NZ_FPBV01000001.1"/>
</dbReference>
<reference evidence="5" key="1">
    <citation type="submission" date="2016-10" db="EMBL/GenBank/DDBJ databases">
        <authorList>
            <person name="Varghese N."/>
        </authorList>
    </citation>
    <scope>NUCLEOTIDE SEQUENCE [LARGE SCALE GENOMIC DNA]</scope>
    <source>
        <strain evidence="5">DSM 17980</strain>
    </source>
</reference>
<dbReference type="Proteomes" id="UP000183508">
    <property type="component" value="Unassembled WGS sequence"/>
</dbReference>
<accession>A0A1I7FJF3</accession>
<sequence length="456" mass="48920">MALNGWLLAVVWSILAAITLPGLLRVPRLSRVGEAVGAGRSEHPNNGTGRREPSTAAPGRVSVVIAARDEGSALADTLAALTAQTLADVEIIVVDDRSQDDTWTVISRFAAADPRVRGIRVTELPEGWIGKNHALYRGALAATGAWLVFMDADVRLHPRTLEETAAFSLRQGFQHVTAIPRLKAGSTPLATLMLVFALNLVMFLRPQNACRGRWGVAGIGAFQWVDRSRYLASGGHAAIRMRPDDDAALGRLLKRSGCRQCLVRAGDRVSLAWYERTWEMIEGLEKSPIAAFRYRPWALAAVMPLLLALYEGPVIGTVTGGHAAWGYGVAWAVVTGLCAVVARGLFAGAVDDVPADTAGMPAGGAKETREGAADRPAGGAAQTTAGGKARRSRTRWRAAAAVLLWPVGAALLAFAYLRAAWKVWRHGGLMWRGTLYPLEVLRREGRWPTGAPGARR</sequence>
<keyword evidence="2" id="KW-0472">Membrane</keyword>
<dbReference type="STRING" id="392015.SAMN05421543_101289"/>
<feature type="transmembrane region" description="Helical" evidence="2">
    <location>
        <begin position="398"/>
        <end position="421"/>
    </location>
</feature>
<dbReference type="PANTHER" id="PTHR43646">
    <property type="entry name" value="GLYCOSYLTRANSFERASE"/>
    <property type="match status" value="1"/>
</dbReference>
<keyword evidence="2" id="KW-0812">Transmembrane</keyword>
<feature type="domain" description="Glycosyltransferase 2-like" evidence="3">
    <location>
        <begin position="62"/>
        <end position="193"/>
    </location>
</feature>
<feature type="transmembrane region" description="Helical" evidence="2">
    <location>
        <begin position="185"/>
        <end position="204"/>
    </location>
</feature>
<evidence type="ECO:0000313" key="5">
    <source>
        <dbReference type="Proteomes" id="UP000183508"/>
    </source>
</evidence>
<feature type="compositionally biased region" description="Low complexity" evidence="1">
    <location>
        <begin position="377"/>
        <end position="387"/>
    </location>
</feature>
<organism evidence="4 5">
    <name type="scientific">Alicyclobacillus macrosporangiidus</name>
    <dbReference type="NCBI Taxonomy" id="392015"/>
    <lineage>
        <taxon>Bacteria</taxon>
        <taxon>Bacillati</taxon>
        <taxon>Bacillota</taxon>
        <taxon>Bacilli</taxon>
        <taxon>Bacillales</taxon>
        <taxon>Alicyclobacillaceae</taxon>
        <taxon>Alicyclobacillus</taxon>
    </lineage>
</organism>
<protein>
    <submittedName>
        <fullName evidence="4">Glycosyltransferase involved in cell wall bisynthesis</fullName>
    </submittedName>
</protein>
<feature type="transmembrane region" description="Helical" evidence="2">
    <location>
        <begin position="297"/>
        <end position="318"/>
    </location>
</feature>
<evidence type="ECO:0000256" key="2">
    <source>
        <dbReference type="SAM" id="Phobius"/>
    </source>
</evidence>
<dbReference type="Gene3D" id="3.90.550.10">
    <property type="entry name" value="Spore Coat Polysaccharide Biosynthesis Protein SpsA, Chain A"/>
    <property type="match status" value="1"/>
</dbReference>
<dbReference type="CDD" id="cd00761">
    <property type="entry name" value="Glyco_tranf_GTA_type"/>
    <property type="match status" value="1"/>
</dbReference>
<keyword evidence="4" id="KW-0808">Transferase</keyword>
<evidence type="ECO:0000313" key="4">
    <source>
        <dbReference type="EMBL" id="SFU36278.1"/>
    </source>
</evidence>
<dbReference type="EMBL" id="FPBV01000001">
    <property type="protein sequence ID" value="SFU36278.1"/>
    <property type="molecule type" value="Genomic_DNA"/>
</dbReference>
<dbReference type="InterPro" id="IPR029044">
    <property type="entry name" value="Nucleotide-diphossugar_trans"/>
</dbReference>
<feature type="region of interest" description="Disordered" evidence="1">
    <location>
        <begin position="37"/>
        <end position="56"/>
    </location>
</feature>
<dbReference type="Pfam" id="PF00535">
    <property type="entry name" value="Glycos_transf_2"/>
    <property type="match status" value="1"/>
</dbReference>
<keyword evidence="2" id="KW-1133">Transmembrane helix</keyword>
<dbReference type="AlphaFoldDB" id="A0A1I7FJF3"/>
<feature type="transmembrane region" description="Helical" evidence="2">
    <location>
        <begin position="324"/>
        <end position="346"/>
    </location>
</feature>